<name>A0ABR8ZC56_9FLAO</name>
<dbReference type="Pfam" id="PF12833">
    <property type="entry name" value="HTH_18"/>
    <property type="match status" value="1"/>
</dbReference>
<evidence type="ECO:0000256" key="3">
    <source>
        <dbReference type="ARBA" id="ARBA00023163"/>
    </source>
</evidence>
<feature type="domain" description="HTH araC/xylS-type" evidence="4">
    <location>
        <begin position="221"/>
        <end position="319"/>
    </location>
</feature>
<keyword evidence="6" id="KW-1185">Reference proteome</keyword>
<accession>A0ABR8ZC56</accession>
<organism evidence="5 6">
    <name type="scientific">Chryseobacterium caseinilyticum</name>
    <dbReference type="NCBI Taxonomy" id="2771428"/>
    <lineage>
        <taxon>Bacteria</taxon>
        <taxon>Pseudomonadati</taxon>
        <taxon>Bacteroidota</taxon>
        <taxon>Flavobacteriia</taxon>
        <taxon>Flavobacteriales</taxon>
        <taxon>Weeksellaceae</taxon>
        <taxon>Chryseobacterium group</taxon>
        <taxon>Chryseobacterium</taxon>
    </lineage>
</organism>
<gene>
    <name evidence="5" type="ORF">IC610_10430</name>
</gene>
<comment type="caution">
    <text evidence="5">The sequence shown here is derived from an EMBL/GenBank/DDBJ whole genome shotgun (WGS) entry which is preliminary data.</text>
</comment>
<dbReference type="PROSITE" id="PS00041">
    <property type="entry name" value="HTH_ARAC_FAMILY_1"/>
    <property type="match status" value="1"/>
</dbReference>
<dbReference type="InterPro" id="IPR020449">
    <property type="entry name" value="Tscrpt_reg_AraC-type_HTH"/>
</dbReference>
<proteinExistence type="predicted"/>
<dbReference type="InterPro" id="IPR018062">
    <property type="entry name" value="HTH_AraC-typ_CS"/>
</dbReference>
<evidence type="ECO:0000259" key="4">
    <source>
        <dbReference type="PROSITE" id="PS01124"/>
    </source>
</evidence>
<evidence type="ECO:0000256" key="2">
    <source>
        <dbReference type="ARBA" id="ARBA00023125"/>
    </source>
</evidence>
<dbReference type="EMBL" id="JACYFS010000002">
    <property type="protein sequence ID" value="MBD8082833.1"/>
    <property type="molecule type" value="Genomic_DNA"/>
</dbReference>
<dbReference type="PRINTS" id="PR00032">
    <property type="entry name" value="HTHARAC"/>
</dbReference>
<dbReference type="PANTHER" id="PTHR47893">
    <property type="entry name" value="REGULATORY PROTEIN PCHR"/>
    <property type="match status" value="1"/>
</dbReference>
<dbReference type="RefSeq" id="WP_191736795.1">
    <property type="nucleotide sequence ID" value="NZ_JACYFS010000002.1"/>
</dbReference>
<dbReference type="Gene3D" id="1.10.10.60">
    <property type="entry name" value="Homeodomain-like"/>
    <property type="match status" value="2"/>
</dbReference>
<dbReference type="SMART" id="SM00342">
    <property type="entry name" value="HTH_ARAC"/>
    <property type="match status" value="1"/>
</dbReference>
<dbReference type="InterPro" id="IPR018060">
    <property type="entry name" value="HTH_AraC"/>
</dbReference>
<keyword evidence="2" id="KW-0238">DNA-binding</keyword>
<evidence type="ECO:0000256" key="1">
    <source>
        <dbReference type="ARBA" id="ARBA00023015"/>
    </source>
</evidence>
<keyword evidence="3" id="KW-0804">Transcription</keyword>
<dbReference type="Proteomes" id="UP000637299">
    <property type="component" value="Unassembled WGS sequence"/>
</dbReference>
<dbReference type="PROSITE" id="PS01124">
    <property type="entry name" value="HTH_ARAC_FAMILY_2"/>
    <property type="match status" value="1"/>
</dbReference>
<evidence type="ECO:0000313" key="5">
    <source>
        <dbReference type="EMBL" id="MBD8082833.1"/>
    </source>
</evidence>
<evidence type="ECO:0000313" key="6">
    <source>
        <dbReference type="Proteomes" id="UP000637299"/>
    </source>
</evidence>
<reference evidence="5 6" key="1">
    <citation type="submission" date="2020-09" db="EMBL/GenBank/DDBJ databases">
        <title>Genome seq and assembly of Chryseobacterium sp.</title>
        <authorList>
            <person name="Chhetri G."/>
        </authorList>
    </citation>
    <scope>NUCLEOTIDE SEQUENCE [LARGE SCALE GENOMIC DNA]</scope>
    <source>
        <strain evidence="5 6">GCR10</strain>
    </source>
</reference>
<protein>
    <submittedName>
        <fullName evidence="5">Helix-turn-helix transcriptional regulator</fullName>
    </submittedName>
</protein>
<dbReference type="PANTHER" id="PTHR47893:SF1">
    <property type="entry name" value="REGULATORY PROTEIN PCHR"/>
    <property type="match status" value="1"/>
</dbReference>
<dbReference type="SUPFAM" id="SSF46689">
    <property type="entry name" value="Homeodomain-like"/>
    <property type="match status" value="1"/>
</dbReference>
<sequence>MKILASKQDAGTDVKSKELTTNVDGRFLYIPKTKGGGFIKGFTWEHNQLRVMLRNYHLHEEMVMDGNNQFVEGTDDIIFILNGIFPELNNSEKKLLSERSSVTICKQSLTSILEIPSNTSYRSIVMAVSRQYLQQLFGNISHPLVKDILSAKDNFAYETAVNAEMIKTASEMMHPSVPESIEIYYCKLKWQELLCNIFSLLVQRDAIRSKKLNINDIKSIYSLKFQLQNNLNEPPNIGLLSKKIGMSEPKMRKLFKQTFGQGVFDFFQYNRMQEAARLLRDERLTVSEVGYQLGFSNLSHFSRVFKQYIGMKPKKYSVSFD</sequence>
<dbReference type="InterPro" id="IPR009057">
    <property type="entry name" value="Homeodomain-like_sf"/>
</dbReference>
<keyword evidence="1" id="KW-0805">Transcription regulation</keyword>
<dbReference type="InterPro" id="IPR053142">
    <property type="entry name" value="PchR_regulatory_protein"/>
</dbReference>